<dbReference type="GO" id="GO:0003824">
    <property type="term" value="F:catalytic activity"/>
    <property type="evidence" value="ECO:0007669"/>
    <property type="project" value="InterPro"/>
</dbReference>
<dbReference type="GO" id="GO:0030246">
    <property type="term" value="F:carbohydrate binding"/>
    <property type="evidence" value="ECO:0007669"/>
    <property type="project" value="InterPro"/>
</dbReference>
<sequence length="518" mass="57999" precursor="true">MGGRRSLGAGVMVLGLLCAGQANAFNFFDVAKRAKTLSSEGFKPVNNNIPKELRDLKFAGYQQIQAKREGYHWNDAKLPFQIAFNHLGMSFDEPVKIHEIDAQGVREIKFDPALFDYGNVKLDPNVAKNLGGFAGFRILSALNDPAKRDDEVASFLGASYFRVLGKGQVYGQSARGLAIDTAMATGEEFPRFREFWIARPGNKEKHLVVYALLDSPRATGAFRFTFTPGDDTVVDVKSRIYLRDRVSKLGIAATASMFLFGSNQPSPTPNFRPELHDSDGLAIHAGNGEWIWRPLNNPRRLATSGFAIENPAGFGLLQRARDPSRYEDIEDRYELRPSLWIVPKGQWGKGRVELVEIPTGDETNDNIVTMWVPETQPKAGEALDLEYTMYWTRNEPKYHDSKVAWVQQTRRAPGEIRGADQIRRPDDSTAFYIDFVGPVFKDLPQDVVIGSNVSHNGNADILESTVRRNPVTGGWRLLIRLKVKDATKPAELRAQLRNGDNILSETWSYQLPVNENAQ</sequence>
<keyword evidence="10" id="KW-1185">Reference proteome</keyword>
<evidence type="ECO:0000259" key="8">
    <source>
        <dbReference type="Pfam" id="PF04349"/>
    </source>
</evidence>
<dbReference type="Gene3D" id="2.70.98.10">
    <property type="match status" value="1"/>
</dbReference>
<protein>
    <recommendedName>
        <fullName evidence="4 7">Glucans biosynthesis protein G</fullName>
    </recommendedName>
</protein>
<feature type="domain" description="Glucan biosynthesis periplasmic MdoG C-terminal" evidence="8">
    <location>
        <begin position="25"/>
        <end position="510"/>
    </location>
</feature>
<dbReference type="FunFam" id="2.70.98.10:FF:000001">
    <property type="entry name" value="Glucans biosynthesis protein G"/>
    <property type="match status" value="1"/>
</dbReference>
<comment type="pathway">
    <text evidence="2 7">Glycan metabolism; osmoregulated periplasmic glucan (OPG) biosynthesis.</text>
</comment>
<name>A0A5C0B6I4_9BURK</name>
<feature type="signal peptide" evidence="7">
    <location>
        <begin position="1"/>
        <end position="24"/>
    </location>
</feature>
<comment type="similarity">
    <text evidence="3 7">Belongs to the OpgD/OpgG family.</text>
</comment>
<evidence type="ECO:0000256" key="5">
    <source>
        <dbReference type="ARBA" id="ARBA00022729"/>
    </source>
</evidence>
<accession>A0A5C0B6I4</accession>
<dbReference type="UniPathway" id="UPA00637"/>
<comment type="subcellular location">
    <subcellularLocation>
        <location evidence="1 7">Periplasm</location>
    </subcellularLocation>
</comment>
<dbReference type="InterPro" id="IPR014438">
    <property type="entry name" value="Glucan_biosyn_MdoG/MdoD"/>
</dbReference>
<organism evidence="9 10">
    <name type="scientific">Pigmentiphaga aceris</name>
    <dbReference type="NCBI Taxonomy" id="1940612"/>
    <lineage>
        <taxon>Bacteria</taxon>
        <taxon>Pseudomonadati</taxon>
        <taxon>Pseudomonadota</taxon>
        <taxon>Betaproteobacteria</taxon>
        <taxon>Burkholderiales</taxon>
        <taxon>Alcaligenaceae</taxon>
        <taxon>Pigmentiphaga</taxon>
    </lineage>
</organism>
<dbReference type="HAMAP" id="MF_01069">
    <property type="entry name" value="MdoG_OpgG"/>
    <property type="match status" value="1"/>
</dbReference>
<gene>
    <name evidence="7" type="primary">opgG</name>
    <name evidence="9" type="ORF">FXN63_17065</name>
</gene>
<dbReference type="InterPro" id="IPR011013">
    <property type="entry name" value="Gal_mutarotase_sf_dom"/>
</dbReference>
<dbReference type="EMBL" id="CP043046">
    <property type="protein sequence ID" value="QEI09383.1"/>
    <property type="molecule type" value="Genomic_DNA"/>
</dbReference>
<reference evidence="9 10" key="1">
    <citation type="submission" date="2019-08" db="EMBL/GenBank/DDBJ databases">
        <title>Amphibian skin-associated Pigmentiphaga: genome sequence and occurrence across geography and hosts.</title>
        <authorList>
            <person name="Bletz M.C."/>
            <person name="Bunk B."/>
            <person name="Sproeer C."/>
            <person name="Biwer P."/>
            <person name="Reiter S."/>
            <person name="Rabemananjara F.C.E."/>
            <person name="Schulz S."/>
            <person name="Overmann J."/>
            <person name="Vences M."/>
        </authorList>
    </citation>
    <scope>NUCLEOTIDE SEQUENCE [LARGE SCALE GENOMIC DNA]</scope>
    <source>
        <strain evidence="9 10">Mada1488</strain>
    </source>
</reference>
<dbReference type="PANTHER" id="PTHR30504:SF4">
    <property type="entry name" value="GLUCANS BIOSYNTHESIS PROTEIN G"/>
    <property type="match status" value="1"/>
</dbReference>
<evidence type="ECO:0000256" key="4">
    <source>
        <dbReference type="ARBA" id="ARBA00015376"/>
    </source>
</evidence>
<dbReference type="SUPFAM" id="SSF74650">
    <property type="entry name" value="Galactose mutarotase-like"/>
    <property type="match status" value="1"/>
</dbReference>
<evidence type="ECO:0000313" key="9">
    <source>
        <dbReference type="EMBL" id="QEI09383.1"/>
    </source>
</evidence>
<dbReference type="GO" id="GO:0030288">
    <property type="term" value="C:outer membrane-bounded periplasmic space"/>
    <property type="evidence" value="ECO:0007669"/>
    <property type="project" value="TreeGrafter"/>
</dbReference>
<proteinExistence type="inferred from homology"/>
<dbReference type="OrthoDB" id="335750at2"/>
<dbReference type="Pfam" id="PF04349">
    <property type="entry name" value="MdoG"/>
    <property type="match status" value="1"/>
</dbReference>
<dbReference type="GO" id="GO:0051274">
    <property type="term" value="P:beta-glucan biosynthetic process"/>
    <property type="evidence" value="ECO:0007669"/>
    <property type="project" value="TreeGrafter"/>
</dbReference>
<evidence type="ECO:0000256" key="7">
    <source>
        <dbReference type="HAMAP-Rule" id="MF_01069"/>
    </source>
</evidence>
<comment type="function">
    <text evidence="7">Involved in the biosynthesis of osmoregulated periplasmic glucans (OPGs).</text>
</comment>
<evidence type="ECO:0000256" key="3">
    <source>
        <dbReference type="ARBA" id="ARBA00009284"/>
    </source>
</evidence>
<dbReference type="Gene3D" id="2.60.40.10">
    <property type="entry name" value="Immunoglobulins"/>
    <property type="match status" value="1"/>
</dbReference>
<dbReference type="InterPro" id="IPR013783">
    <property type="entry name" value="Ig-like_fold"/>
</dbReference>
<dbReference type="InterPro" id="IPR007444">
    <property type="entry name" value="Glucan_biosyn_MdoG_C"/>
</dbReference>
<evidence type="ECO:0000256" key="2">
    <source>
        <dbReference type="ARBA" id="ARBA00005001"/>
    </source>
</evidence>
<keyword evidence="5 7" id="KW-0732">Signal</keyword>
<dbReference type="PANTHER" id="PTHR30504">
    <property type="entry name" value="GLUCANS BIOSYNTHESIS PROTEIN"/>
    <property type="match status" value="1"/>
</dbReference>
<dbReference type="Proteomes" id="UP000325161">
    <property type="component" value="Chromosome"/>
</dbReference>
<keyword evidence="6 7" id="KW-0574">Periplasm</keyword>
<dbReference type="KEGG" id="pacr:FXN63_17065"/>
<dbReference type="InterPro" id="IPR023704">
    <property type="entry name" value="MdoG_OpgG"/>
</dbReference>
<dbReference type="PIRSF" id="PIRSF006281">
    <property type="entry name" value="MdoG"/>
    <property type="match status" value="1"/>
</dbReference>
<evidence type="ECO:0000256" key="1">
    <source>
        <dbReference type="ARBA" id="ARBA00004418"/>
    </source>
</evidence>
<evidence type="ECO:0000313" key="10">
    <source>
        <dbReference type="Proteomes" id="UP000325161"/>
    </source>
</evidence>
<dbReference type="SUPFAM" id="SSF81296">
    <property type="entry name" value="E set domains"/>
    <property type="match status" value="1"/>
</dbReference>
<dbReference type="InterPro" id="IPR014718">
    <property type="entry name" value="GH-type_carb-bd"/>
</dbReference>
<dbReference type="AlphaFoldDB" id="A0A5C0B6I4"/>
<dbReference type="InterPro" id="IPR014756">
    <property type="entry name" value="Ig_E-set"/>
</dbReference>
<feature type="chain" id="PRO_5023224863" description="Glucans biosynthesis protein G" evidence="7">
    <location>
        <begin position="25"/>
        <end position="518"/>
    </location>
</feature>
<evidence type="ECO:0000256" key="6">
    <source>
        <dbReference type="ARBA" id="ARBA00022764"/>
    </source>
</evidence>